<dbReference type="Gene3D" id="3.40.50.1000">
    <property type="entry name" value="HAD superfamily/HAD-like"/>
    <property type="match status" value="1"/>
</dbReference>
<organism evidence="2">
    <name type="scientific">Candidatus Methanogaster sp. ANME-2c ERB4</name>
    <dbReference type="NCBI Taxonomy" id="2759911"/>
    <lineage>
        <taxon>Archaea</taxon>
        <taxon>Methanobacteriati</taxon>
        <taxon>Methanobacteriota</taxon>
        <taxon>Stenosarchaea group</taxon>
        <taxon>Methanomicrobia</taxon>
        <taxon>Methanosarcinales</taxon>
        <taxon>ANME-2 cluster</taxon>
        <taxon>Candidatus Methanogasteraceae</taxon>
        <taxon>Candidatus Methanogaster</taxon>
    </lineage>
</organism>
<gene>
    <name evidence="2" type="primary">patS</name>
    <name evidence="2" type="ORF">KCGBEFIM_00007</name>
</gene>
<dbReference type="GO" id="GO:0005507">
    <property type="term" value="F:copper ion binding"/>
    <property type="evidence" value="ECO:0007669"/>
    <property type="project" value="TreeGrafter"/>
</dbReference>
<dbReference type="EMBL" id="MT631190">
    <property type="protein sequence ID" value="QNO46433.1"/>
    <property type="molecule type" value="Genomic_DNA"/>
</dbReference>
<dbReference type="PANTHER" id="PTHR43520:SF8">
    <property type="entry name" value="P-TYPE CU(+) TRANSPORTER"/>
    <property type="match status" value="1"/>
</dbReference>
<sequence length="268" mass="29175">MTHHVAIVFDSSGTLVNTYRVAKDMESGGVLCDTVALHLVRESQALVAIDIPPDMLQNYPPDQVLPRFLSENKIDINIGCASDDITTDDVRNMLKRNSGGARVSDLLEVVSAVREKCKDVFYIGTGFVIDVPTGAIHYVVCSGGKLFGDAEATITQLADCADLYIASGDSMRNLSVLADLLKIPHDHVVPVATPHIKERLIMDLKKTYDTVVMVGDEINDLRAIRAADVGVLTMQQCSDKLQKLCDSADILIPDISSLPDVLREIVLL</sequence>
<dbReference type="PANTHER" id="PTHR43520">
    <property type="entry name" value="ATP7, ISOFORM B"/>
    <property type="match status" value="1"/>
</dbReference>
<name>A0A7G9YEJ9_9EURY</name>
<dbReference type="AlphaFoldDB" id="A0A7G9YEJ9"/>
<dbReference type="GO" id="GO:0016020">
    <property type="term" value="C:membrane"/>
    <property type="evidence" value="ECO:0007669"/>
    <property type="project" value="TreeGrafter"/>
</dbReference>
<evidence type="ECO:0000313" key="2">
    <source>
        <dbReference type="EMBL" id="QNO46433.1"/>
    </source>
</evidence>
<dbReference type="InterPro" id="IPR036412">
    <property type="entry name" value="HAD-like_sf"/>
</dbReference>
<accession>A0A7G9YEJ9</accession>
<dbReference type="SUPFAM" id="SSF56784">
    <property type="entry name" value="HAD-like"/>
    <property type="match status" value="1"/>
</dbReference>
<dbReference type="GO" id="GO:0016787">
    <property type="term" value="F:hydrolase activity"/>
    <property type="evidence" value="ECO:0007669"/>
    <property type="project" value="UniProtKB-KW"/>
</dbReference>
<dbReference type="Pfam" id="PF00702">
    <property type="entry name" value="Hydrolase"/>
    <property type="match status" value="1"/>
</dbReference>
<dbReference type="GO" id="GO:0055070">
    <property type="term" value="P:copper ion homeostasis"/>
    <property type="evidence" value="ECO:0007669"/>
    <property type="project" value="TreeGrafter"/>
</dbReference>
<evidence type="ECO:0000256" key="1">
    <source>
        <dbReference type="ARBA" id="ARBA00022967"/>
    </source>
</evidence>
<keyword evidence="1" id="KW-1278">Translocase</keyword>
<proteinExistence type="predicted"/>
<dbReference type="GO" id="GO:0043682">
    <property type="term" value="F:P-type divalent copper transporter activity"/>
    <property type="evidence" value="ECO:0007669"/>
    <property type="project" value="TreeGrafter"/>
</dbReference>
<dbReference type="InterPro" id="IPR023214">
    <property type="entry name" value="HAD_sf"/>
</dbReference>
<protein>
    <submittedName>
        <fullName evidence="2">Soluble P-type ATPase-like phosphatase</fullName>
        <ecNumber evidence="2">3.6.3.-</ecNumber>
    </submittedName>
</protein>
<keyword evidence="2" id="KW-0378">Hydrolase</keyword>
<reference evidence="2" key="1">
    <citation type="submission" date="2020-06" db="EMBL/GenBank/DDBJ databases">
        <title>Unique genomic features of the anaerobic methanotrophic archaea.</title>
        <authorList>
            <person name="Chadwick G.L."/>
            <person name="Skennerton C.T."/>
            <person name="Laso-Perez R."/>
            <person name="Leu A.O."/>
            <person name="Speth D.R."/>
            <person name="Yu H."/>
            <person name="Morgan-Lang C."/>
            <person name="Hatzenpichler R."/>
            <person name="Goudeau D."/>
            <person name="Malmstrom R."/>
            <person name="Brazelton W.J."/>
            <person name="Woyke T."/>
            <person name="Hallam S.J."/>
            <person name="Tyson G.W."/>
            <person name="Wegener G."/>
            <person name="Boetius A."/>
            <person name="Orphan V."/>
        </authorList>
    </citation>
    <scope>NUCLEOTIDE SEQUENCE</scope>
</reference>
<dbReference type="EC" id="3.6.3.-" evidence="2"/>